<protein>
    <recommendedName>
        <fullName evidence="1">Nucleotide-diphospho-sugar transferase domain-containing protein</fullName>
    </recommendedName>
</protein>
<evidence type="ECO:0000313" key="2">
    <source>
        <dbReference type="EMBL" id="ESQ37742.1"/>
    </source>
</evidence>
<dbReference type="PANTHER" id="PTHR47032">
    <property type="entry name" value="UDP-D-XYLOSE:L-FUCOSE ALPHA-1,3-D-XYLOSYLTRANSFERASE-RELATED"/>
    <property type="match status" value="1"/>
</dbReference>
<dbReference type="STRING" id="72664.V4L608"/>
<evidence type="ECO:0000259" key="1">
    <source>
        <dbReference type="Pfam" id="PF03407"/>
    </source>
</evidence>
<evidence type="ECO:0000313" key="3">
    <source>
        <dbReference type="Proteomes" id="UP000030689"/>
    </source>
</evidence>
<dbReference type="AlphaFoldDB" id="V4L608"/>
<organism evidence="2 3">
    <name type="scientific">Eutrema salsugineum</name>
    <name type="common">Saltwater cress</name>
    <name type="synonym">Sisymbrium salsugineum</name>
    <dbReference type="NCBI Taxonomy" id="72664"/>
    <lineage>
        <taxon>Eukaryota</taxon>
        <taxon>Viridiplantae</taxon>
        <taxon>Streptophyta</taxon>
        <taxon>Embryophyta</taxon>
        <taxon>Tracheophyta</taxon>
        <taxon>Spermatophyta</taxon>
        <taxon>Magnoliopsida</taxon>
        <taxon>eudicotyledons</taxon>
        <taxon>Gunneridae</taxon>
        <taxon>Pentapetalae</taxon>
        <taxon>rosids</taxon>
        <taxon>malvids</taxon>
        <taxon>Brassicales</taxon>
        <taxon>Brassicaceae</taxon>
        <taxon>Eutremeae</taxon>
        <taxon>Eutrema</taxon>
    </lineage>
</organism>
<reference evidence="2 3" key="1">
    <citation type="journal article" date="2013" name="Front. Plant Sci.">
        <title>The Reference Genome of the Halophytic Plant Eutrema salsugineum.</title>
        <authorList>
            <person name="Yang R."/>
            <person name="Jarvis D.E."/>
            <person name="Chen H."/>
            <person name="Beilstein M.A."/>
            <person name="Grimwood J."/>
            <person name="Jenkins J."/>
            <person name="Shu S."/>
            <person name="Prochnik S."/>
            <person name="Xin M."/>
            <person name="Ma C."/>
            <person name="Schmutz J."/>
            <person name="Wing R.A."/>
            <person name="Mitchell-Olds T."/>
            <person name="Schumaker K.S."/>
            <person name="Wang X."/>
        </authorList>
    </citation>
    <scope>NUCLEOTIDE SEQUENCE [LARGE SCALE GENOMIC DNA]</scope>
</reference>
<gene>
    <name evidence="2" type="ORF">EUTSA_v10028872mg</name>
</gene>
<name>V4L608_EUTSA</name>
<proteinExistence type="predicted"/>
<dbReference type="Pfam" id="PF03407">
    <property type="entry name" value="Nucleotid_trans"/>
    <property type="match status" value="1"/>
</dbReference>
<dbReference type="Proteomes" id="UP000030689">
    <property type="component" value="Unassembled WGS sequence"/>
</dbReference>
<keyword evidence="3" id="KW-1185">Reference proteome</keyword>
<dbReference type="EMBL" id="KI517537">
    <property type="protein sequence ID" value="ESQ37742.1"/>
    <property type="molecule type" value="Genomic_DNA"/>
</dbReference>
<dbReference type="GO" id="GO:0005794">
    <property type="term" value="C:Golgi apparatus"/>
    <property type="evidence" value="ECO:0007669"/>
    <property type="project" value="TreeGrafter"/>
</dbReference>
<dbReference type="GO" id="GO:0035252">
    <property type="term" value="F:UDP-xylosyltransferase activity"/>
    <property type="evidence" value="ECO:0007669"/>
    <property type="project" value="TreeGrafter"/>
</dbReference>
<accession>V4L608</accession>
<dbReference type="KEGG" id="eus:EUTSA_v10028872mg"/>
<dbReference type="InterPro" id="IPR005069">
    <property type="entry name" value="Nucl-diP-sugar_transferase"/>
</dbReference>
<dbReference type="GO" id="GO:0010306">
    <property type="term" value="P:rhamnogalacturonan II biosynthetic process"/>
    <property type="evidence" value="ECO:0007669"/>
    <property type="project" value="TreeGrafter"/>
</dbReference>
<dbReference type="InterPro" id="IPR052636">
    <property type="entry name" value="UDP-D-xylose:L-fucose_XylT"/>
</dbReference>
<dbReference type="PANTHER" id="PTHR47032:SF1">
    <property type="entry name" value="UDP-D-XYLOSE:L-FUCOSE ALPHA-1,3-D-XYLOSYLTRANSFERASE-RELATED"/>
    <property type="match status" value="1"/>
</dbReference>
<feature type="domain" description="Nucleotide-diphospho-sugar transferase" evidence="1">
    <location>
        <begin position="191"/>
        <end position="224"/>
    </location>
</feature>
<dbReference type="eggNOG" id="ENOG502QT5X">
    <property type="taxonomic scope" value="Eukaryota"/>
</dbReference>
<sequence>MFWTAESMRSTAKDEELVSKLNAALKKHDKKFFLSEILVCAKEDEIDARRRSKIATPECPVTYIKPPDTQLICDGCHDEFRPSFAADKELLIKFLRHAHEHPGSVILTVVASDSSFSWSIGDLVSDGFTVLSAVKERASRVAYASSVVWLWEGMQQEDAPFLSLLAFLRQKHQDNKVLVIAEDYATLYKVNDKPQHLLHILELGYSIMYNDIDMVWLQDPFQLLCWVDLYLLSQAAFPTKGLYFKNETWVKETKGKHVIIHNNYILGFDKKIKRFRHFGL</sequence>
<dbReference type="Gramene" id="ESQ37742">
    <property type="protein sequence ID" value="ESQ37742"/>
    <property type="gene ID" value="EUTSA_v10028872mg"/>
</dbReference>